<dbReference type="AlphaFoldDB" id="X1RZZ9"/>
<protein>
    <submittedName>
        <fullName evidence="1">Uncharacterized protein</fullName>
    </submittedName>
</protein>
<feature type="non-terminal residue" evidence="1">
    <location>
        <position position="1"/>
    </location>
</feature>
<name>X1RZZ9_9ZZZZ</name>
<evidence type="ECO:0000313" key="1">
    <source>
        <dbReference type="EMBL" id="GAI72466.1"/>
    </source>
</evidence>
<reference evidence="1" key="1">
    <citation type="journal article" date="2014" name="Front. Microbiol.">
        <title>High frequency of phylogenetically diverse reductive dehalogenase-homologous genes in deep subseafloor sedimentary metagenomes.</title>
        <authorList>
            <person name="Kawai M."/>
            <person name="Futagami T."/>
            <person name="Toyoda A."/>
            <person name="Takaki Y."/>
            <person name="Nishi S."/>
            <person name="Hori S."/>
            <person name="Arai W."/>
            <person name="Tsubouchi T."/>
            <person name="Morono Y."/>
            <person name="Uchiyama I."/>
            <person name="Ito T."/>
            <person name="Fujiyama A."/>
            <person name="Inagaki F."/>
            <person name="Takami H."/>
        </authorList>
    </citation>
    <scope>NUCLEOTIDE SEQUENCE</scope>
    <source>
        <strain evidence="1">Expedition CK06-06</strain>
    </source>
</reference>
<dbReference type="EMBL" id="BARW01001203">
    <property type="protein sequence ID" value="GAI72466.1"/>
    <property type="molecule type" value="Genomic_DNA"/>
</dbReference>
<comment type="caution">
    <text evidence="1">The sequence shown here is derived from an EMBL/GenBank/DDBJ whole genome shotgun (WGS) entry which is preliminary data.</text>
</comment>
<gene>
    <name evidence="1" type="ORF">S12H4_04050</name>
</gene>
<proteinExistence type="predicted"/>
<accession>X1RZZ9</accession>
<sequence length="55" mass="6346">EESWAQSSFEVKEGRISQNRTAQKDDVLAPLKNILKSLASEELEKIFRKLNIDIE</sequence>
<organism evidence="1">
    <name type="scientific">marine sediment metagenome</name>
    <dbReference type="NCBI Taxonomy" id="412755"/>
    <lineage>
        <taxon>unclassified sequences</taxon>
        <taxon>metagenomes</taxon>
        <taxon>ecological metagenomes</taxon>
    </lineage>
</organism>